<dbReference type="AlphaFoldDB" id="A0A1C7LRH7"/>
<gene>
    <name evidence="1" type="ORF">A0H81_14525</name>
</gene>
<proteinExistence type="predicted"/>
<sequence>MKDIDISSVLTVELTISKCSDLCLHRSGVEASIGSNLSSAQFASQYPIKREDLCSAMVGIPTTNRAGECLAALTKHDGSAPYKLCCGRSDDRKQEDFAYECQSFSLVDLVFFDIPLPPTLFIMLFKPLFALVSVAAVTFAAPQAATSPPVSTFTATRILQSFQTVSPFVTTLTSEVTWTVTMTTASAFTSATAA</sequence>
<evidence type="ECO:0000313" key="1">
    <source>
        <dbReference type="EMBL" id="OBZ65384.1"/>
    </source>
</evidence>
<comment type="caution">
    <text evidence="1">The sequence shown here is derived from an EMBL/GenBank/DDBJ whole genome shotgun (WGS) entry which is preliminary data.</text>
</comment>
<keyword evidence="2" id="KW-1185">Reference proteome</keyword>
<organism evidence="1 2">
    <name type="scientific">Grifola frondosa</name>
    <name type="common">Maitake</name>
    <name type="synonym">Polyporus frondosus</name>
    <dbReference type="NCBI Taxonomy" id="5627"/>
    <lineage>
        <taxon>Eukaryota</taxon>
        <taxon>Fungi</taxon>
        <taxon>Dikarya</taxon>
        <taxon>Basidiomycota</taxon>
        <taxon>Agaricomycotina</taxon>
        <taxon>Agaricomycetes</taxon>
        <taxon>Polyporales</taxon>
        <taxon>Grifolaceae</taxon>
        <taxon>Grifola</taxon>
    </lineage>
</organism>
<evidence type="ECO:0000313" key="2">
    <source>
        <dbReference type="Proteomes" id="UP000092993"/>
    </source>
</evidence>
<protein>
    <submittedName>
        <fullName evidence="1">Uncharacterized protein</fullName>
    </submittedName>
</protein>
<dbReference type="Proteomes" id="UP000092993">
    <property type="component" value="Unassembled WGS sequence"/>
</dbReference>
<accession>A0A1C7LRH7</accession>
<dbReference type="EMBL" id="LUGG01000044">
    <property type="protein sequence ID" value="OBZ65384.1"/>
    <property type="molecule type" value="Genomic_DNA"/>
</dbReference>
<name>A0A1C7LRH7_GRIFR</name>
<reference evidence="1 2" key="1">
    <citation type="submission" date="2016-03" db="EMBL/GenBank/DDBJ databases">
        <title>Whole genome sequencing of Grifola frondosa 9006-11.</title>
        <authorList>
            <person name="Min B."/>
            <person name="Park H."/>
            <person name="Kim J.-G."/>
            <person name="Cho H."/>
            <person name="Oh Y.-L."/>
            <person name="Kong W.-S."/>
            <person name="Choi I.-G."/>
        </authorList>
    </citation>
    <scope>NUCLEOTIDE SEQUENCE [LARGE SCALE GENOMIC DNA]</scope>
    <source>
        <strain evidence="1 2">9006-11</strain>
    </source>
</reference>